<dbReference type="SUPFAM" id="SSF53756">
    <property type="entry name" value="UDP-Glycosyltransferase/glycogen phosphorylase"/>
    <property type="match status" value="1"/>
</dbReference>
<reference evidence="3 4" key="1">
    <citation type="submission" date="2019-07" db="EMBL/GenBank/DDBJ databases">
        <title>Genomic Encyclopedia of Archaeal and Bacterial Type Strains, Phase II (KMG-II): from individual species to whole genera.</title>
        <authorList>
            <person name="Goeker M."/>
        </authorList>
    </citation>
    <scope>NUCLEOTIDE SEQUENCE [LARGE SCALE GENOMIC DNA]</scope>
    <source>
        <strain evidence="3 4">DSM 18850</strain>
    </source>
</reference>
<dbReference type="RefSeq" id="WP_148909282.1">
    <property type="nucleotide sequence ID" value="NZ_VNHX01000016.1"/>
</dbReference>
<dbReference type="InterPro" id="IPR002201">
    <property type="entry name" value="Glyco_trans_9"/>
</dbReference>
<dbReference type="PANTHER" id="PTHR30160:SF1">
    <property type="entry name" value="LIPOPOLYSACCHARIDE 1,2-N-ACETYLGLUCOSAMINETRANSFERASE-RELATED"/>
    <property type="match status" value="1"/>
</dbReference>
<dbReference type="EMBL" id="VNHX01000016">
    <property type="protein sequence ID" value="TYP92452.1"/>
    <property type="molecule type" value="Genomic_DNA"/>
</dbReference>
<dbReference type="PANTHER" id="PTHR30160">
    <property type="entry name" value="TETRAACYLDISACCHARIDE 4'-KINASE-RELATED"/>
    <property type="match status" value="1"/>
</dbReference>
<gene>
    <name evidence="3" type="ORF">BC792_11654</name>
</gene>
<organism evidence="3 4">
    <name type="scientific">Sphingobacterium allocomposti</name>
    <dbReference type="NCBI Taxonomy" id="415956"/>
    <lineage>
        <taxon>Bacteria</taxon>
        <taxon>Pseudomonadati</taxon>
        <taxon>Bacteroidota</taxon>
        <taxon>Sphingobacteriia</taxon>
        <taxon>Sphingobacteriales</taxon>
        <taxon>Sphingobacteriaceae</taxon>
        <taxon>Sphingobacterium</taxon>
    </lineage>
</organism>
<dbReference type="CDD" id="cd03789">
    <property type="entry name" value="GT9_LPS_heptosyltransferase"/>
    <property type="match status" value="1"/>
</dbReference>
<accession>A0A5S5DCN1</accession>
<dbReference type="GO" id="GO:0009244">
    <property type="term" value="P:lipopolysaccharide core region biosynthetic process"/>
    <property type="evidence" value="ECO:0007669"/>
    <property type="project" value="TreeGrafter"/>
</dbReference>
<protein>
    <submittedName>
        <fullName evidence="3">ADP-heptose:LPS heptosyltransferase</fullName>
    </submittedName>
</protein>
<keyword evidence="1" id="KW-0328">Glycosyltransferase</keyword>
<proteinExistence type="predicted"/>
<evidence type="ECO:0000256" key="1">
    <source>
        <dbReference type="ARBA" id="ARBA00022676"/>
    </source>
</evidence>
<comment type="caution">
    <text evidence="3">The sequence shown here is derived from an EMBL/GenBank/DDBJ whole genome shotgun (WGS) entry which is preliminary data.</text>
</comment>
<dbReference type="GO" id="GO:0005829">
    <property type="term" value="C:cytosol"/>
    <property type="evidence" value="ECO:0007669"/>
    <property type="project" value="TreeGrafter"/>
</dbReference>
<dbReference type="Proteomes" id="UP000325105">
    <property type="component" value="Unassembled WGS sequence"/>
</dbReference>
<evidence type="ECO:0000313" key="4">
    <source>
        <dbReference type="Proteomes" id="UP000325105"/>
    </source>
</evidence>
<dbReference type="Gene3D" id="3.40.50.2000">
    <property type="entry name" value="Glycogen Phosphorylase B"/>
    <property type="match status" value="2"/>
</dbReference>
<name>A0A5S5DCN1_9SPHI</name>
<sequence>MKTWEACKNLLAIRLDNMGDVIMSNAAFREMKLHYPGAKLTLLTSSAAAPIVPYLETVDDCVIFDVPWVKLDESDQPASVLNLVETLKGKQFDGCIIFTVYSQSSLPTALLAYLAGIPLRAAYARENPYHLLTHWMPDPEPLSEINHQIYRDLALLEKIGITPDFGRLPHLAPLAAPETALPAHLETASNEPYVLVNMDVSEEKRRFDPLAINTAIRGLLSRGQRVLFTGQTPNSYLASCINDIDHPRLINAVGQTSLPQLLYLVNHAQGVITVNTGVAHIACAYDRPVLVLYAKTNPQHIPWSSNCDYIIYDIPAASKSKNQIIQYVDQTQSLEDYPLPSAIDILERYDQLIENEKVQTL</sequence>
<dbReference type="GO" id="GO:0008713">
    <property type="term" value="F:ADP-heptose-lipopolysaccharide heptosyltransferase activity"/>
    <property type="evidence" value="ECO:0007669"/>
    <property type="project" value="TreeGrafter"/>
</dbReference>
<dbReference type="AlphaFoldDB" id="A0A5S5DCN1"/>
<keyword evidence="4" id="KW-1185">Reference proteome</keyword>
<dbReference type="OrthoDB" id="9797795at2"/>
<keyword evidence="2 3" id="KW-0808">Transferase</keyword>
<evidence type="ECO:0000313" key="3">
    <source>
        <dbReference type="EMBL" id="TYP92452.1"/>
    </source>
</evidence>
<dbReference type="InterPro" id="IPR051199">
    <property type="entry name" value="LPS_LOS_Heptosyltrfase"/>
</dbReference>
<dbReference type="Pfam" id="PF01075">
    <property type="entry name" value="Glyco_transf_9"/>
    <property type="match status" value="1"/>
</dbReference>
<evidence type="ECO:0000256" key="2">
    <source>
        <dbReference type="ARBA" id="ARBA00022679"/>
    </source>
</evidence>